<keyword evidence="1" id="KW-0812">Transmembrane</keyword>
<feature type="transmembrane region" description="Helical" evidence="1">
    <location>
        <begin position="217"/>
        <end position="236"/>
    </location>
</feature>
<keyword evidence="4" id="KW-0012">Acyltransferase</keyword>
<dbReference type="PANTHER" id="PTHR23028:SF53">
    <property type="entry name" value="ACYL_TRANSF_3 DOMAIN-CONTAINING PROTEIN"/>
    <property type="match status" value="1"/>
</dbReference>
<keyword evidence="5" id="KW-1185">Reference proteome</keyword>
<dbReference type="Pfam" id="PF01757">
    <property type="entry name" value="Acyl_transf_3"/>
    <property type="match status" value="1"/>
</dbReference>
<evidence type="ECO:0000313" key="5">
    <source>
        <dbReference type="Proteomes" id="UP001225598"/>
    </source>
</evidence>
<dbReference type="PANTHER" id="PTHR23028">
    <property type="entry name" value="ACETYLTRANSFERASE"/>
    <property type="match status" value="1"/>
</dbReference>
<feature type="transmembrane region" description="Helical" evidence="1">
    <location>
        <begin position="333"/>
        <end position="355"/>
    </location>
</feature>
<evidence type="ECO:0000256" key="1">
    <source>
        <dbReference type="SAM" id="Phobius"/>
    </source>
</evidence>
<dbReference type="GO" id="GO:0016746">
    <property type="term" value="F:acyltransferase activity"/>
    <property type="evidence" value="ECO:0007669"/>
    <property type="project" value="UniProtKB-KW"/>
</dbReference>
<reference evidence="4 5" key="1">
    <citation type="submission" date="2023-05" db="EMBL/GenBank/DDBJ databases">
        <title>Corynebacterium suedekumii sp. nov. and Corynebacterium breve sp. nov. isolated from raw cow's milk.</title>
        <authorList>
            <person name="Baer M.K."/>
            <person name="Mehl L."/>
            <person name="Hellmuth R."/>
            <person name="Marke G."/>
            <person name="Lipski A."/>
        </authorList>
    </citation>
    <scope>NUCLEOTIDE SEQUENCE [LARGE SCALE GENOMIC DNA]</scope>
    <source>
        <strain evidence="4 5">R4</strain>
    </source>
</reference>
<feature type="transmembrane region" description="Helical" evidence="1">
    <location>
        <begin position="158"/>
        <end position="176"/>
    </location>
</feature>
<evidence type="ECO:0000259" key="3">
    <source>
        <dbReference type="Pfam" id="PF19040"/>
    </source>
</evidence>
<feature type="transmembrane region" description="Helical" evidence="1">
    <location>
        <begin position="389"/>
        <end position="409"/>
    </location>
</feature>
<accession>A0ABY8VD92</accession>
<dbReference type="RefSeq" id="WP_284823626.1">
    <property type="nucleotide sequence ID" value="NZ_CP126969.1"/>
</dbReference>
<feature type="transmembrane region" description="Helical" evidence="1">
    <location>
        <begin position="51"/>
        <end position="69"/>
    </location>
</feature>
<dbReference type="InterPro" id="IPR050879">
    <property type="entry name" value="Acyltransferase_3"/>
</dbReference>
<dbReference type="Proteomes" id="UP001225598">
    <property type="component" value="Chromosome"/>
</dbReference>
<feature type="transmembrane region" description="Helical" evidence="1">
    <location>
        <begin position="248"/>
        <end position="270"/>
    </location>
</feature>
<evidence type="ECO:0000313" key="4">
    <source>
        <dbReference type="EMBL" id="WIM66906.1"/>
    </source>
</evidence>
<feature type="domain" description="SGNH" evidence="3">
    <location>
        <begin position="478"/>
        <end position="698"/>
    </location>
</feature>
<organism evidence="4 5">
    <name type="scientific">Corynebacterium breve</name>
    <dbReference type="NCBI Taxonomy" id="3049799"/>
    <lineage>
        <taxon>Bacteria</taxon>
        <taxon>Bacillati</taxon>
        <taxon>Actinomycetota</taxon>
        <taxon>Actinomycetes</taxon>
        <taxon>Mycobacteriales</taxon>
        <taxon>Corynebacteriaceae</taxon>
        <taxon>Corynebacterium</taxon>
    </lineage>
</organism>
<feature type="domain" description="Acyltransferase 3" evidence="2">
    <location>
        <begin position="22"/>
        <end position="353"/>
    </location>
</feature>
<keyword evidence="1" id="KW-0472">Membrane</keyword>
<dbReference type="Pfam" id="PF19040">
    <property type="entry name" value="SGNH"/>
    <property type="match status" value="1"/>
</dbReference>
<keyword evidence="4" id="KW-0808">Transferase</keyword>
<feature type="transmembrane region" description="Helical" evidence="1">
    <location>
        <begin position="26"/>
        <end position="45"/>
    </location>
</feature>
<protein>
    <submittedName>
        <fullName evidence="4">Acyltransferase family protein</fullName>
        <ecNumber evidence="4">2.3.1.-</ecNumber>
    </submittedName>
</protein>
<proteinExistence type="predicted"/>
<feature type="transmembrane region" description="Helical" evidence="1">
    <location>
        <begin position="89"/>
        <end position="111"/>
    </location>
</feature>
<feature type="transmembrane region" description="Helical" evidence="1">
    <location>
        <begin position="276"/>
        <end position="298"/>
    </location>
</feature>
<keyword evidence="1" id="KW-1133">Transmembrane helix</keyword>
<dbReference type="EC" id="2.3.1.-" evidence="4"/>
<feature type="transmembrane region" description="Helical" evidence="1">
    <location>
        <begin position="188"/>
        <end position="205"/>
    </location>
</feature>
<evidence type="ECO:0000259" key="2">
    <source>
        <dbReference type="Pfam" id="PF01757"/>
    </source>
</evidence>
<sequence>MTVSAPARPGASATSPTSTYRHDLDGLRGVAIALVVIFHVFVGRVSGGVDVFLMLSGYFFLGSQLRYAVRSGARLNPWWPLWRTIRRLVPALAVVLGTTWAIMQLLTPYLIREETVRQLTAALTYTINLELPRQNADYEAASPDTSPLQHLWSMSVQGQFYLVAIALGVLVAWLVRRSLNGHRVVEKGVGPLLVVVTVVSFGWAARHGWVGTPESYYSFFSRSWELALGGVLAIYGKYIRIPQRLRSAATWLGLGMVVSTGFVVPSSLMFPGPAALLPIGGAALVILAGGGGASQLLASAPAQWLGRTAYSLYLWHWPLLIIATNELDQDRPSWWLGVIIVVVSLALAQITYRFVEKPLQQHAKRPTLNDDPLARAHASLGTLAGMRRAIGGVVIAGLVAALFAVQPLYMAGSPERGNVLLDPHEYPGAMALHGAEVPPAKPVPTEQVPGGEYGWPIGDHCFYPEEMPLHLPIENRKDGKTPCIYGDREAEKTVYIVGGSHAEQWVSAFDIMGQEMGFRVLIDVRAACPIVAGNTSGVSTMCADYGAMVIDRIIDEDPDLVVSTTTRPDERGRGEGPDVVPAGYPEFWQILADNEIPFVGLRDNPWGIDQDGEPRNTSQCWSEKHDAIECGMLREKAYAPVDPSATILQSMPNMIPVDTANFFCDEVYCPAVIGNIVVYRDMHHITNAFAVSAIPLLRPIIEPFVA</sequence>
<dbReference type="EMBL" id="CP126969">
    <property type="protein sequence ID" value="WIM66906.1"/>
    <property type="molecule type" value="Genomic_DNA"/>
</dbReference>
<name>A0ABY8VD92_9CORY</name>
<dbReference type="InterPro" id="IPR002656">
    <property type="entry name" value="Acyl_transf_3_dom"/>
</dbReference>
<dbReference type="InterPro" id="IPR043968">
    <property type="entry name" value="SGNH"/>
</dbReference>
<gene>
    <name evidence="4" type="ORF">QP027_07130</name>
</gene>
<feature type="transmembrane region" description="Helical" evidence="1">
    <location>
        <begin position="310"/>
        <end position="327"/>
    </location>
</feature>